<dbReference type="EMBL" id="JAAGBB010000103">
    <property type="protein sequence ID" value="MBR0669368.1"/>
    <property type="molecule type" value="Genomic_DNA"/>
</dbReference>
<proteinExistence type="predicted"/>
<evidence type="ECO:0000313" key="1">
    <source>
        <dbReference type="EMBL" id="MBR0669368.1"/>
    </source>
</evidence>
<reference evidence="2" key="1">
    <citation type="journal article" date="2021" name="Syst. Appl. Microbiol.">
        <title>Roseomonas hellenica sp. nov., isolated from roots of wild-growing Alkanna tinctoria.</title>
        <authorList>
            <person name="Rat A."/>
            <person name="Naranjo H.D."/>
            <person name="Lebbe L."/>
            <person name="Cnockaert M."/>
            <person name="Krigas N."/>
            <person name="Grigoriadou K."/>
            <person name="Maloupa E."/>
            <person name="Willems A."/>
        </authorList>
    </citation>
    <scope>NUCLEOTIDE SEQUENCE [LARGE SCALE GENOMIC DNA]</scope>
    <source>
        <strain evidence="2">LMG 31523</strain>
    </source>
</reference>
<name>A0ABS5FA88_9PROT</name>
<protein>
    <recommendedName>
        <fullName evidence="3">Sel1 repeat family protein</fullName>
    </recommendedName>
</protein>
<dbReference type="Gene3D" id="1.25.40.10">
    <property type="entry name" value="Tetratricopeptide repeat domain"/>
    <property type="match status" value="1"/>
</dbReference>
<dbReference type="SUPFAM" id="SSF81901">
    <property type="entry name" value="HCP-like"/>
    <property type="match status" value="1"/>
</dbReference>
<evidence type="ECO:0000313" key="2">
    <source>
        <dbReference type="Proteomes" id="UP001196870"/>
    </source>
</evidence>
<keyword evidence="2" id="KW-1185">Reference proteome</keyword>
<dbReference type="InterPro" id="IPR011990">
    <property type="entry name" value="TPR-like_helical_dom_sf"/>
</dbReference>
<comment type="caution">
    <text evidence="1">The sequence shown here is derived from an EMBL/GenBank/DDBJ whole genome shotgun (WGS) entry which is preliminary data.</text>
</comment>
<sequence>MPAPTAPAVAPAPAMPLDPKVIELLVTRGNEMLARGDISAARLLYGRAAAAGSVAALTAMGRSYDPAVLGALGVRGIRPDPEQAALWYRRAAERGAAP</sequence>
<evidence type="ECO:0008006" key="3">
    <source>
        <dbReference type="Google" id="ProtNLM"/>
    </source>
</evidence>
<accession>A0ABS5FA88</accession>
<gene>
    <name evidence="1" type="ORF">GXW71_33775</name>
</gene>
<organism evidence="1 2">
    <name type="scientific">Plastoroseomonas hellenica</name>
    <dbReference type="NCBI Taxonomy" id="2687306"/>
    <lineage>
        <taxon>Bacteria</taxon>
        <taxon>Pseudomonadati</taxon>
        <taxon>Pseudomonadota</taxon>
        <taxon>Alphaproteobacteria</taxon>
        <taxon>Acetobacterales</taxon>
        <taxon>Acetobacteraceae</taxon>
        <taxon>Plastoroseomonas</taxon>
    </lineage>
</organism>
<dbReference type="Proteomes" id="UP001196870">
    <property type="component" value="Unassembled WGS sequence"/>
</dbReference>